<feature type="transmembrane region" description="Helical" evidence="1">
    <location>
        <begin position="82"/>
        <end position="101"/>
    </location>
</feature>
<reference evidence="3 4" key="1">
    <citation type="journal article" date="2016" name="Nat. Commun.">
        <title>Thousands of microbial genomes shed light on interconnected biogeochemical processes in an aquifer system.</title>
        <authorList>
            <person name="Anantharaman K."/>
            <person name="Brown C.T."/>
            <person name="Hug L.A."/>
            <person name="Sharon I."/>
            <person name="Castelle C.J."/>
            <person name="Probst A.J."/>
            <person name="Thomas B.C."/>
            <person name="Singh A."/>
            <person name="Wilkins M.J."/>
            <person name="Karaoz U."/>
            <person name="Brodie E.L."/>
            <person name="Williams K.H."/>
            <person name="Hubbard S.S."/>
            <person name="Banfield J.F."/>
        </authorList>
    </citation>
    <scope>NUCLEOTIDE SEQUENCE [LARGE SCALE GENOMIC DNA]</scope>
</reference>
<dbReference type="Pfam" id="PF00754">
    <property type="entry name" value="F5_F8_type_C"/>
    <property type="match status" value="1"/>
</dbReference>
<feature type="transmembrane region" description="Helical" evidence="1">
    <location>
        <begin position="162"/>
        <end position="179"/>
    </location>
</feature>
<evidence type="ECO:0000313" key="3">
    <source>
        <dbReference type="EMBL" id="OGM79297.1"/>
    </source>
</evidence>
<name>A0A1F8CSI3_9BACT</name>
<sequence length="866" mass="100592">MLRKLFKLIKRHYLIFLFFTVVVSYGQLLLMDVWQDDHAIFFKLAHINERAGFLGDGIFGAGAYRYTAAPYYLIYLLVGYRLPFYFLLAWICYFVSVYVIFKLGSRMFGQRAGRVSAFLYGAGYVASDGFIRLYNSVITSVSVIGIAFLFFFLWQAFQTKKIRYYLGVIISYYLVNELASARSHYLIGVLLLFEVIFNFSLKRSWRQIFWVLVRISIYFVIFYRMFIVGMDQRAGSIGPLIIDLAKGKLYLLKGFLGSVSNFFVNDWLFEMGVKTMNKFNLWYLLPLVLVLMVVFLRRKTKKWLLWSGLFLGFLILLLWMVDGIFNSPEVGYSSTLEKVRVYLGGVILTSVCLTAIFYYRQGKKVVLFLIGWILLNIAAYWVYAPGVVYGTINRYFAHSFFALSLLGGWLFVDFSKKKDKWYRLMLLIIVGWGFLNLINSVVYQRWVVVNRAYPARDFYQQLKTSVSEIKKGDVFYFDVGKGKERSFTDAFSVAQMPEETAIAWRFGVDRYDLKRFTNFEELNKFVKSSGLDSSQIHTFYYGEDGLINTSDVLSNYFERDIKRQDMGMFDENKKGVFFEDVSSVYPLAVITRLGVLLDKSRIVAKGDCADLALVESAFEYKQMKKIYYMSVKVKTNNEWRERITKNILDDNYNTAWQANRVLWADEGGIIELDLGKINSISGVNWVNAFSNNTPVEYSYFVSTDGVAWVEIYKEDKIQRRSDKEMVEDRFDKAVSARFIKMKIGKTLSKDAPAIAEIWPVFEEFSGYKTNEFERFLMMPFEGVCSTEDLERRLALSDNMVNIDVQWCFEDGLCNDTVITANTQKVFEYRFRISPHATKLRSLVFGCRSVACDISVKSVSIEPWYDD</sequence>
<feature type="domain" description="F5/8 type C" evidence="2">
    <location>
        <begin position="606"/>
        <end position="760"/>
    </location>
</feature>
<dbReference type="EMBL" id="MGHY01000018">
    <property type="protein sequence ID" value="OGM79297.1"/>
    <property type="molecule type" value="Genomic_DNA"/>
</dbReference>
<feature type="transmembrane region" description="Helical" evidence="1">
    <location>
        <begin position="279"/>
        <end position="296"/>
    </location>
</feature>
<evidence type="ECO:0000313" key="4">
    <source>
        <dbReference type="Proteomes" id="UP000178999"/>
    </source>
</evidence>
<feature type="transmembrane region" description="Helical" evidence="1">
    <location>
        <begin position="12"/>
        <end position="30"/>
    </location>
</feature>
<keyword evidence="1" id="KW-0812">Transmembrane</keyword>
<feature type="transmembrane region" description="Helical" evidence="1">
    <location>
        <begin position="341"/>
        <end position="359"/>
    </location>
</feature>
<feature type="transmembrane region" description="Helical" evidence="1">
    <location>
        <begin position="185"/>
        <end position="201"/>
    </location>
</feature>
<comment type="caution">
    <text evidence="3">The sequence shown here is derived from an EMBL/GenBank/DDBJ whole genome shotgun (WGS) entry which is preliminary data.</text>
</comment>
<feature type="transmembrane region" description="Helical" evidence="1">
    <location>
        <begin position="208"/>
        <end position="226"/>
    </location>
</feature>
<keyword evidence="1" id="KW-1133">Transmembrane helix</keyword>
<dbReference type="Gene3D" id="2.60.120.260">
    <property type="entry name" value="Galactose-binding domain-like"/>
    <property type="match status" value="1"/>
</dbReference>
<proteinExistence type="predicted"/>
<gene>
    <name evidence="3" type="ORF">A2382_00740</name>
</gene>
<dbReference type="SUPFAM" id="SSF49785">
    <property type="entry name" value="Galactose-binding domain-like"/>
    <property type="match status" value="1"/>
</dbReference>
<dbReference type="InterPro" id="IPR000421">
    <property type="entry name" value="FA58C"/>
</dbReference>
<dbReference type="STRING" id="1802538.A2382_00740"/>
<feature type="transmembrane region" description="Helical" evidence="1">
    <location>
        <begin position="366"/>
        <end position="383"/>
    </location>
</feature>
<keyword evidence="1" id="KW-0472">Membrane</keyword>
<dbReference type="PROSITE" id="PS50022">
    <property type="entry name" value="FA58C_3"/>
    <property type="match status" value="1"/>
</dbReference>
<dbReference type="InterPro" id="IPR008979">
    <property type="entry name" value="Galactose-bd-like_sf"/>
</dbReference>
<evidence type="ECO:0000256" key="1">
    <source>
        <dbReference type="SAM" id="Phobius"/>
    </source>
</evidence>
<feature type="transmembrane region" description="Helical" evidence="1">
    <location>
        <begin position="303"/>
        <end position="321"/>
    </location>
</feature>
<dbReference type="AlphaFoldDB" id="A0A1F8CSI3"/>
<dbReference type="Proteomes" id="UP000178999">
    <property type="component" value="Unassembled WGS sequence"/>
</dbReference>
<organism evidence="3 4">
    <name type="scientific">Candidatus Woesebacteria bacterium RIFOXYB1_FULL_38_16</name>
    <dbReference type="NCBI Taxonomy" id="1802538"/>
    <lineage>
        <taxon>Bacteria</taxon>
        <taxon>Candidatus Woeseibacteriota</taxon>
    </lineage>
</organism>
<protein>
    <recommendedName>
        <fullName evidence="2">F5/8 type C domain-containing protein</fullName>
    </recommendedName>
</protein>
<accession>A0A1F8CSI3</accession>
<evidence type="ECO:0000259" key="2">
    <source>
        <dbReference type="PROSITE" id="PS50022"/>
    </source>
</evidence>
<feature type="transmembrane region" description="Helical" evidence="1">
    <location>
        <begin position="137"/>
        <end position="155"/>
    </location>
</feature>
<feature type="transmembrane region" description="Helical" evidence="1">
    <location>
        <begin position="424"/>
        <end position="443"/>
    </location>
</feature>
<feature type="transmembrane region" description="Helical" evidence="1">
    <location>
        <begin position="395"/>
        <end position="412"/>
    </location>
</feature>